<feature type="compositionally biased region" description="Low complexity" evidence="1">
    <location>
        <begin position="26"/>
        <end position="37"/>
    </location>
</feature>
<feature type="domain" description="Alpha/beta hydrolase" evidence="2">
    <location>
        <begin position="68"/>
        <end position="527"/>
    </location>
</feature>
<name>A0A6J6EQL0_9ZZZZ</name>
<evidence type="ECO:0000313" key="3">
    <source>
        <dbReference type="EMBL" id="CAB4578831.1"/>
    </source>
</evidence>
<organism evidence="3">
    <name type="scientific">freshwater metagenome</name>
    <dbReference type="NCBI Taxonomy" id="449393"/>
    <lineage>
        <taxon>unclassified sequences</taxon>
        <taxon>metagenomes</taxon>
        <taxon>ecological metagenomes</taxon>
    </lineage>
</organism>
<dbReference type="PROSITE" id="PS51257">
    <property type="entry name" value="PROKAR_LIPOPROTEIN"/>
    <property type="match status" value="1"/>
</dbReference>
<dbReference type="AlphaFoldDB" id="A0A6J6EQL0"/>
<reference evidence="3" key="1">
    <citation type="submission" date="2020-05" db="EMBL/GenBank/DDBJ databases">
        <authorList>
            <person name="Chiriac C."/>
            <person name="Salcher M."/>
            <person name="Ghai R."/>
            <person name="Kavagutti S V."/>
        </authorList>
    </citation>
    <scope>NUCLEOTIDE SEQUENCE</scope>
</reference>
<sequence>MRRRSGLFIALLVVGVSACSGDDTGSSSSVPASDAPSTEAPTTDAPVVTEPPFAPVPPSASGVGTTTVEGPVTGGAGQIVFGTSAFDGSAFGYIEEEYFIAGTATSYTSATPLSEDGLWEVEAKDTAEYKTRIVVRRPATATDFGGTAYVEWLNVTAGLDTGPTWSLSWIDIMRQGAVWVGVSTQRVGVEGGGNAMGEFRVLKKADPERYGSLNHPGDNYSYDIFSQAGATVWQQADVILGGLEPEVVIAAGESQSGFRMASYLNAFAPMHDVYNGYLVHSRGSRAANLYCATNCADPGDPSDVKTPTVVRIREDLTRPVLNFVTETDVVGDRLGYRRAEQPDTDVFRNWEVAGTAHGDAYSLGIGDGEKGDGQADIELFEAQFGAPTSVYMGIIECAKPINAGPHTYVLRAALRALDNWIRTGEAPASMPTLRNNADITGYEVDANGLALGGIRTPYVDVPMAVLSGLGQDGGGFCGLFGTTTSMTAEQLDAMYPTADDFVAKWNEATDAAVASGAILEIDADAIKAAGATYGAMRAGM</sequence>
<evidence type="ECO:0000256" key="1">
    <source>
        <dbReference type="SAM" id="MobiDB-lite"/>
    </source>
</evidence>
<protein>
    <submittedName>
        <fullName evidence="3">Unannotated protein</fullName>
    </submittedName>
</protein>
<dbReference type="InterPro" id="IPR045394">
    <property type="entry name" value="Abhydrolase_dom"/>
</dbReference>
<gene>
    <name evidence="3" type="ORF">UFOPK1722_00872</name>
</gene>
<evidence type="ECO:0000259" key="2">
    <source>
        <dbReference type="Pfam" id="PF20091"/>
    </source>
</evidence>
<accession>A0A6J6EQL0</accession>
<proteinExistence type="predicted"/>
<feature type="region of interest" description="Disordered" evidence="1">
    <location>
        <begin position="20"/>
        <end position="67"/>
    </location>
</feature>
<dbReference type="EMBL" id="CAEZTS010000065">
    <property type="protein sequence ID" value="CAB4578831.1"/>
    <property type="molecule type" value="Genomic_DNA"/>
</dbReference>
<dbReference type="Pfam" id="PF20091">
    <property type="entry name" value="Abhydrolase_10"/>
    <property type="match status" value="1"/>
</dbReference>